<feature type="transmembrane region" description="Helical" evidence="1">
    <location>
        <begin position="981"/>
        <end position="1007"/>
    </location>
</feature>
<keyword evidence="3" id="KW-1185">Reference proteome</keyword>
<evidence type="ECO:0000313" key="2">
    <source>
        <dbReference type="EMBL" id="ORE85909.1"/>
    </source>
</evidence>
<dbReference type="Gene3D" id="3.30.70.1320">
    <property type="entry name" value="Multidrug efflux transporter AcrB pore domain like"/>
    <property type="match status" value="1"/>
</dbReference>
<keyword evidence="1" id="KW-0472">Membrane</keyword>
<evidence type="ECO:0000256" key="1">
    <source>
        <dbReference type="SAM" id="Phobius"/>
    </source>
</evidence>
<dbReference type="GO" id="GO:0042910">
    <property type="term" value="F:xenobiotic transmembrane transporter activity"/>
    <property type="evidence" value="ECO:0007669"/>
    <property type="project" value="TreeGrafter"/>
</dbReference>
<dbReference type="PRINTS" id="PR00702">
    <property type="entry name" value="ACRIFLAVINRP"/>
</dbReference>
<protein>
    <submittedName>
        <fullName evidence="2">Putative H+-transporting two-sector ATPase, gamma subunit (AcrC-family protein)</fullName>
    </submittedName>
</protein>
<dbReference type="EMBL" id="AQQV01000003">
    <property type="protein sequence ID" value="ORE85909.1"/>
    <property type="molecule type" value="Genomic_DNA"/>
</dbReference>
<dbReference type="PANTHER" id="PTHR32063:SF33">
    <property type="entry name" value="RND SUPERFAMILY EFFLUX PUMP PERMEASE COMPONENT"/>
    <property type="match status" value="1"/>
</dbReference>
<dbReference type="Gene3D" id="3.30.70.1430">
    <property type="entry name" value="Multidrug efflux transporter AcrB pore domain"/>
    <property type="match status" value="2"/>
</dbReference>
<keyword evidence="1" id="KW-0812">Transmembrane</keyword>
<dbReference type="PANTHER" id="PTHR32063">
    <property type="match status" value="1"/>
</dbReference>
<dbReference type="Gene3D" id="1.20.1640.10">
    <property type="entry name" value="Multidrug efflux transporter AcrB transmembrane domain"/>
    <property type="match status" value="2"/>
</dbReference>
<dbReference type="Proteomes" id="UP000192342">
    <property type="component" value="Unassembled WGS sequence"/>
</dbReference>
<dbReference type="AlphaFoldDB" id="A0A1Y1SBA6"/>
<feature type="transmembrane region" description="Helical" evidence="1">
    <location>
        <begin position="952"/>
        <end position="969"/>
    </location>
</feature>
<reference evidence="2 3" key="1">
    <citation type="submission" date="2013-04" db="EMBL/GenBank/DDBJ databases">
        <title>Oceanococcus atlanticus 22II-S10r2 Genome Sequencing.</title>
        <authorList>
            <person name="Lai Q."/>
            <person name="Li G."/>
            <person name="Shao Z."/>
        </authorList>
    </citation>
    <scope>NUCLEOTIDE SEQUENCE [LARGE SCALE GENOMIC DNA]</scope>
    <source>
        <strain evidence="2 3">22II-S10r2</strain>
    </source>
</reference>
<accession>A0A1Y1SBA6</accession>
<dbReference type="InterPro" id="IPR027463">
    <property type="entry name" value="AcrB_DN_DC_subdom"/>
</dbReference>
<feature type="transmembrane region" description="Helical" evidence="1">
    <location>
        <begin position="328"/>
        <end position="347"/>
    </location>
</feature>
<dbReference type="STRING" id="1317117.ATO7_11468"/>
<dbReference type="SUPFAM" id="SSF82714">
    <property type="entry name" value="Multidrug efflux transporter AcrB TolC docking domain, DN and DC subdomains"/>
    <property type="match status" value="2"/>
</dbReference>
<proteinExistence type="predicted"/>
<feature type="transmembrane region" description="Helical" evidence="1">
    <location>
        <begin position="523"/>
        <end position="541"/>
    </location>
</feature>
<feature type="transmembrane region" description="Helical" evidence="1">
    <location>
        <begin position="6"/>
        <end position="26"/>
    </location>
</feature>
<dbReference type="Gene3D" id="3.30.70.1440">
    <property type="entry name" value="Multidrug efflux transporter AcrB pore domain"/>
    <property type="match status" value="1"/>
</dbReference>
<feature type="transmembrane region" description="Helical" evidence="1">
    <location>
        <begin position="851"/>
        <end position="872"/>
    </location>
</feature>
<dbReference type="SUPFAM" id="SSF82693">
    <property type="entry name" value="Multidrug efflux transporter AcrB pore domain, PN1, PN2, PC1 and PC2 subdomains"/>
    <property type="match status" value="2"/>
</dbReference>
<dbReference type="Gene3D" id="3.30.2090.10">
    <property type="entry name" value="Multidrug efflux transporter AcrB TolC docking domain, DN and DC subdomains"/>
    <property type="match status" value="2"/>
</dbReference>
<dbReference type="GO" id="GO:0005886">
    <property type="term" value="C:plasma membrane"/>
    <property type="evidence" value="ECO:0007669"/>
    <property type="project" value="TreeGrafter"/>
</dbReference>
<keyword evidence="1" id="KW-1133">Transmembrane helix</keyword>
<dbReference type="InterPro" id="IPR001036">
    <property type="entry name" value="Acrflvin-R"/>
</dbReference>
<name>A0A1Y1SBA6_9GAMM</name>
<feature type="transmembrane region" description="Helical" evidence="1">
    <location>
        <begin position="878"/>
        <end position="898"/>
    </location>
</feature>
<evidence type="ECO:0000313" key="3">
    <source>
        <dbReference type="Proteomes" id="UP000192342"/>
    </source>
</evidence>
<feature type="transmembrane region" description="Helical" evidence="1">
    <location>
        <begin position="425"/>
        <end position="446"/>
    </location>
</feature>
<organism evidence="2 3">
    <name type="scientific">Oceanococcus atlanticus</name>
    <dbReference type="NCBI Taxonomy" id="1317117"/>
    <lineage>
        <taxon>Bacteria</taxon>
        <taxon>Pseudomonadati</taxon>
        <taxon>Pseudomonadota</taxon>
        <taxon>Gammaproteobacteria</taxon>
        <taxon>Chromatiales</taxon>
        <taxon>Oceanococcaceae</taxon>
        <taxon>Oceanococcus</taxon>
    </lineage>
</organism>
<sequence>MIAWMARNGVTANLLMIVMVFGGFYASTQIKKEVFPEFTLDFVTVSASYPGASPEDVEQGIVLPIEEALEGVVGIKEINATASEGSGSVVAELQEDANASEVLQDIQQVVSRIQTFPADAEQPQVELAKRVRDVLDILIYGQTSEWQLRELAETVRDQLLASPGITQVELQGARDYRIHVDVSSAQLQAFGLSLPALSQRVAAAAQDASGGSVDSSSGEILVRVNERRDWAREFAALPVITAADGAVVTLGEIAAVTEGFDDTQENWAMFDGQRAIGIEVFRIGDQTPTSVSDAVHDALAPIQASLPDGVSVVVLDDDADIYRQRLALLLKNAFLGLILVFTLLALFLEFKLAFWVTMGIPISFLGALLFMPGMAVSINMISMFAFIISLGIVVDDAVVAGENIYEYRQRGLSFLEAAIQGARDIAVPITFSVLTNIVAFLPLLFVPGFMGKVWGVIPLVVCTVFAISLIEALFVLPAHLAHSKPLARESRMRGWQQSFSSGFSAWVERIYQPLVERAVSHRYLTLSIGLGALMIVMSYAMSGRMGFEMMPSVEGDRAEATVVLPEGTPPERVIAAEQALRAAAQEVIDGNGGDRLSHGIYTRVQPSQVRAQVYLTEPGVRPISTAEFARQWREATPGLPDARYIRYASTGRGPGGGPGLSLELTHRDKAILDEASARFGNALREFPQVSDVDDGVRPGKDQFNVRLSDAGRSLGLTAQDVGQQIRAAFYGNEVVRQLRGRSEVRVLVRLPESERNSESAVGDLLIRTPAGTYVPLNLVADLERDQAEGRIVRRNGRRSMEVSANVEPDSEAPQVLAAVQAQTVPQLITDYPGLNIGLSGRQQDMQESLDALGTGFLIALALIYVLLAIPFSSYLQPVLVMLAIPFGIFGAIIGHWMMGYSMSLISIMGVIALSGVVVNDSLVMVHYANQRCAAGDTPFEAIVKSGARRFRPILLTTLSTFGGLAPMIFETSRQARFMIPMAISVGYGILFATAITLILVPCLYMVIEDLRAAGRRVAQRFALAFD</sequence>
<gene>
    <name evidence="2" type="ORF">ATO7_11468</name>
</gene>
<dbReference type="SUPFAM" id="SSF82866">
    <property type="entry name" value="Multidrug efflux transporter AcrB transmembrane domain"/>
    <property type="match status" value="2"/>
</dbReference>
<feature type="transmembrane region" description="Helical" evidence="1">
    <location>
        <begin position="453"/>
        <end position="476"/>
    </location>
</feature>
<comment type="caution">
    <text evidence="2">The sequence shown here is derived from an EMBL/GenBank/DDBJ whole genome shotgun (WGS) entry which is preliminary data.</text>
</comment>
<dbReference type="Pfam" id="PF00873">
    <property type="entry name" value="ACR_tran"/>
    <property type="match status" value="1"/>
</dbReference>